<feature type="domain" description="PDZ" evidence="5">
    <location>
        <begin position="348"/>
        <end position="419"/>
    </location>
</feature>
<dbReference type="InterPro" id="IPR051844">
    <property type="entry name" value="USH2_Complex_Protein"/>
</dbReference>
<sequence>MYNEENQNFISPPQHKFRRVFVAMGDTTKTSVTPTVWWWSEKGNDPKRTKGLDMSDDEEESQELVMIAEKARSLLNRKERQVLSHCCHSYLSGRTGVHHFVDALLRLLPTPDKATFLVELRELVRDEDHDEYDYRVFTVPNRPFRSVQFQQSGNRLDYEQSTECLLQVASADHHHHQNGAVLSSGYTSNDHHYNHQPHHHHHHPYYSNYQLLVSQGNSPNCSPDIRESSRASKSLLKARDFDSPCDVIGTTIQPVPLAAASQLSRGGLKETNIPMMTIDLKTAFPTSAFKPLMAATASNHTDKESFGVGQPNVGAPITQKQWPTTSKTSAAGRRTGCRLPVSDDEPLEVVIRKSKKILGVAIEGGINTRHPLPRIITIDGKGTAFEAAGLRIGQTIISVDGRPMQGLTHEEAARIIANSYADRSVPELKLLMSPSTFRPNANYQPEN</sequence>
<feature type="region of interest" description="Disordered" evidence="4">
    <location>
        <begin position="179"/>
        <end position="202"/>
    </location>
</feature>
<comment type="subcellular location">
    <subcellularLocation>
        <location evidence="1">Cell projection</location>
    </subcellularLocation>
</comment>
<evidence type="ECO:0000256" key="2">
    <source>
        <dbReference type="ARBA" id="ARBA00022737"/>
    </source>
</evidence>
<evidence type="ECO:0000313" key="6">
    <source>
        <dbReference type="EMBL" id="CAH0106663.1"/>
    </source>
</evidence>
<dbReference type="InterPro" id="IPR033028">
    <property type="entry name" value="Whirlin_HN-like_dom2"/>
</dbReference>
<dbReference type="Pfam" id="PF00595">
    <property type="entry name" value="PDZ"/>
    <property type="match status" value="1"/>
</dbReference>
<dbReference type="GO" id="GO:0005929">
    <property type="term" value="C:cilium"/>
    <property type="evidence" value="ECO:0007669"/>
    <property type="project" value="TreeGrafter"/>
</dbReference>
<name>A0A8J2RSS6_9CRUS</name>
<dbReference type="AlphaFoldDB" id="A0A8J2RSS6"/>
<dbReference type="PANTHER" id="PTHR23116:SF29">
    <property type="entry name" value="PDZ DOMAIN-CONTAINING PROTEIN 7"/>
    <property type="match status" value="1"/>
</dbReference>
<evidence type="ECO:0000259" key="5">
    <source>
        <dbReference type="PROSITE" id="PS50106"/>
    </source>
</evidence>
<dbReference type="PANTHER" id="PTHR23116">
    <property type="entry name" value="PDZ DOMAIN CONTAINING WHIRLIN AND HARMONIN-RELATED"/>
    <property type="match status" value="1"/>
</dbReference>
<dbReference type="Proteomes" id="UP000789390">
    <property type="component" value="Unassembled WGS sequence"/>
</dbReference>
<dbReference type="EMBL" id="CAKKLH010000224">
    <property type="protein sequence ID" value="CAH0106663.1"/>
    <property type="molecule type" value="Genomic_DNA"/>
</dbReference>
<evidence type="ECO:0000256" key="4">
    <source>
        <dbReference type="SAM" id="MobiDB-lite"/>
    </source>
</evidence>
<dbReference type="SMART" id="SM00228">
    <property type="entry name" value="PDZ"/>
    <property type="match status" value="1"/>
</dbReference>
<dbReference type="GO" id="GO:0002142">
    <property type="term" value="C:stereocilia ankle link complex"/>
    <property type="evidence" value="ECO:0007669"/>
    <property type="project" value="TreeGrafter"/>
</dbReference>
<dbReference type="PROSITE" id="PS50106">
    <property type="entry name" value="PDZ"/>
    <property type="match status" value="1"/>
</dbReference>
<keyword evidence="7" id="KW-1185">Reference proteome</keyword>
<dbReference type="OrthoDB" id="10029564at2759"/>
<dbReference type="CDD" id="cd07357">
    <property type="entry name" value="HN_L-whirlin_R2_like"/>
    <property type="match status" value="1"/>
</dbReference>
<proteinExistence type="predicted"/>
<feature type="region of interest" description="Disordered" evidence="4">
    <location>
        <begin position="314"/>
        <end position="339"/>
    </location>
</feature>
<feature type="compositionally biased region" description="Polar residues" evidence="4">
    <location>
        <begin position="318"/>
        <end position="329"/>
    </location>
</feature>
<dbReference type="Gene3D" id="2.30.42.10">
    <property type="match status" value="1"/>
</dbReference>
<dbReference type="InterPro" id="IPR001478">
    <property type="entry name" value="PDZ"/>
</dbReference>
<reference evidence="6" key="1">
    <citation type="submission" date="2021-11" db="EMBL/GenBank/DDBJ databases">
        <authorList>
            <person name="Schell T."/>
        </authorList>
    </citation>
    <scope>NUCLEOTIDE SEQUENCE</scope>
    <source>
        <strain evidence="6">M5</strain>
    </source>
</reference>
<dbReference type="SUPFAM" id="SSF50156">
    <property type="entry name" value="PDZ domain-like"/>
    <property type="match status" value="1"/>
</dbReference>
<protein>
    <recommendedName>
        <fullName evidence="5">PDZ domain-containing protein</fullName>
    </recommendedName>
</protein>
<keyword evidence="3" id="KW-0966">Cell projection</keyword>
<gene>
    <name evidence="6" type="ORF">DGAL_LOCUS9820</name>
</gene>
<accession>A0A8J2RSS6</accession>
<comment type="caution">
    <text evidence="6">The sequence shown here is derived from an EMBL/GenBank/DDBJ whole genome shotgun (WGS) entry which is preliminary data.</text>
</comment>
<keyword evidence="2" id="KW-0677">Repeat</keyword>
<evidence type="ECO:0000256" key="3">
    <source>
        <dbReference type="ARBA" id="ARBA00023273"/>
    </source>
</evidence>
<organism evidence="6 7">
    <name type="scientific">Daphnia galeata</name>
    <dbReference type="NCBI Taxonomy" id="27404"/>
    <lineage>
        <taxon>Eukaryota</taxon>
        <taxon>Metazoa</taxon>
        <taxon>Ecdysozoa</taxon>
        <taxon>Arthropoda</taxon>
        <taxon>Crustacea</taxon>
        <taxon>Branchiopoda</taxon>
        <taxon>Diplostraca</taxon>
        <taxon>Cladocera</taxon>
        <taxon>Anomopoda</taxon>
        <taxon>Daphniidae</taxon>
        <taxon>Daphnia</taxon>
    </lineage>
</organism>
<evidence type="ECO:0000256" key="1">
    <source>
        <dbReference type="ARBA" id="ARBA00004316"/>
    </source>
</evidence>
<dbReference type="GO" id="GO:0005886">
    <property type="term" value="C:plasma membrane"/>
    <property type="evidence" value="ECO:0007669"/>
    <property type="project" value="TreeGrafter"/>
</dbReference>
<dbReference type="InterPro" id="IPR036034">
    <property type="entry name" value="PDZ_sf"/>
</dbReference>
<dbReference type="Gene3D" id="1.20.1160.20">
    <property type="match status" value="1"/>
</dbReference>
<dbReference type="GO" id="GO:0032426">
    <property type="term" value="C:stereocilium tip"/>
    <property type="evidence" value="ECO:0007669"/>
    <property type="project" value="TreeGrafter"/>
</dbReference>
<evidence type="ECO:0000313" key="7">
    <source>
        <dbReference type="Proteomes" id="UP000789390"/>
    </source>
</evidence>